<dbReference type="AlphaFoldDB" id="A0AA97I3A2"/>
<dbReference type="Pfam" id="PF04023">
    <property type="entry name" value="FeoA"/>
    <property type="match status" value="1"/>
</dbReference>
<dbReference type="InterPro" id="IPR007167">
    <property type="entry name" value="Fe-transptr_FeoA-like"/>
</dbReference>
<dbReference type="EMBL" id="CP043875">
    <property type="protein sequence ID" value="WOF15671.1"/>
    <property type="molecule type" value="Genomic_DNA"/>
</dbReference>
<dbReference type="GO" id="GO:0046914">
    <property type="term" value="F:transition metal ion binding"/>
    <property type="evidence" value="ECO:0007669"/>
    <property type="project" value="InterPro"/>
</dbReference>
<evidence type="ECO:0000313" key="3">
    <source>
        <dbReference type="Proteomes" id="UP001301797"/>
    </source>
</evidence>
<sequence length="80" mass="8994">MIIKASELKEEQSGIINEIRDYKSDLECMGIQKGDIIKKISKPEDNGVIVIKNTKNNNEIILVSGVAENIFIKPIPLIRE</sequence>
<proteinExistence type="predicted"/>
<dbReference type="RefSeq" id="WP_317137244.1">
    <property type="nucleotide sequence ID" value="NZ_CP043875.1"/>
</dbReference>
<dbReference type="KEGG" id="mefw:F1737_02700"/>
<feature type="domain" description="Ferrous iron transporter FeoA-like" evidence="1">
    <location>
        <begin position="3"/>
        <end position="74"/>
    </location>
</feature>
<dbReference type="InterPro" id="IPR038157">
    <property type="entry name" value="FeoA_core_dom"/>
</dbReference>
<evidence type="ECO:0000259" key="1">
    <source>
        <dbReference type="SMART" id="SM00899"/>
    </source>
</evidence>
<name>A0AA97I3A2_9EURY</name>
<protein>
    <submittedName>
        <fullName evidence="2">Ferrous iron transport protein A</fullName>
    </submittedName>
</protein>
<accession>A0AA97I3A2</accession>
<dbReference type="Gene3D" id="2.30.30.90">
    <property type="match status" value="1"/>
</dbReference>
<evidence type="ECO:0000313" key="2">
    <source>
        <dbReference type="EMBL" id="WOF15671.1"/>
    </source>
</evidence>
<gene>
    <name evidence="2" type="ORF">F1737_02700</name>
</gene>
<dbReference type="Proteomes" id="UP001301797">
    <property type="component" value="Chromosome"/>
</dbReference>
<reference evidence="2 3" key="1">
    <citation type="submission" date="2019-09" db="EMBL/GenBank/DDBJ databases">
        <title>The complete genome of Methanoplanus sp. FWC-SCC4.</title>
        <authorList>
            <person name="Chen S.-C."/>
            <person name="Zhou Y.-Z."/>
            <person name="Lai M.-C."/>
        </authorList>
    </citation>
    <scope>NUCLEOTIDE SEQUENCE [LARGE SCALE GENOMIC DNA]</scope>
    <source>
        <strain evidence="2 3">FWC-SCC4</strain>
    </source>
</reference>
<dbReference type="SMART" id="SM00899">
    <property type="entry name" value="FeoA"/>
    <property type="match status" value="1"/>
</dbReference>
<organism evidence="2 3">
    <name type="scientific">Methanochimaera problematica</name>
    <dbReference type="NCBI Taxonomy" id="2609417"/>
    <lineage>
        <taxon>Archaea</taxon>
        <taxon>Methanobacteriati</taxon>
        <taxon>Methanobacteriota</taxon>
        <taxon>Stenosarchaea group</taxon>
        <taxon>Methanomicrobia</taxon>
        <taxon>Methanomicrobiales</taxon>
        <taxon>Methanomicrobiaceae</taxon>
        <taxon>Methanochimaera</taxon>
    </lineage>
</organism>
<dbReference type="GeneID" id="85229043"/>
<keyword evidence="3" id="KW-1185">Reference proteome</keyword>